<dbReference type="Pfam" id="PF14011">
    <property type="entry name" value="ESX-1_EspG"/>
    <property type="match status" value="1"/>
</dbReference>
<dbReference type="STRING" id="68170.GCA_000974445_05724"/>
<evidence type="ECO:0000256" key="2">
    <source>
        <dbReference type="ARBA" id="ARBA00006411"/>
    </source>
</evidence>
<comment type="subcellular location">
    <subcellularLocation>
        <location evidence="1">Cytoplasm</location>
    </subcellularLocation>
</comment>
<evidence type="ECO:0000256" key="1">
    <source>
        <dbReference type="ARBA" id="ARBA00004496"/>
    </source>
</evidence>
<feature type="compositionally biased region" description="Basic residues" evidence="5">
    <location>
        <begin position="87"/>
        <end position="103"/>
    </location>
</feature>
<comment type="caution">
    <text evidence="6">The sequence shown here is derived from an EMBL/GenBank/DDBJ whole genome shotgun (WGS) entry which is preliminary data.</text>
</comment>
<evidence type="ECO:0000256" key="3">
    <source>
        <dbReference type="ARBA" id="ARBA00022490"/>
    </source>
</evidence>
<feature type="region of interest" description="Disordered" evidence="5">
    <location>
        <begin position="78"/>
        <end position="103"/>
    </location>
</feature>
<evidence type="ECO:0000256" key="4">
    <source>
        <dbReference type="ARBA" id="ARBA00023186"/>
    </source>
</evidence>
<evidence type="ECO:0000313" key="7">
    <source>
        <dbReference type="Proteomes" id="UP000033393"/>
    </source>
</evidence>
<dbReference type="InterPro" id="IPR025734">
    <property type="entry name" value="EspG"/>
</dbReference>
<protein>
    <submittedName>
        <fullName evidence="6">Uncharacterized protein</fullName>
    </submittedName>
</protein>
<dbReference type="RefSeq" id="WP_045310358.1">
    <property type="nucleotide sequence ID" value="NZ_JYJG01000029.1"/>
</dbReference>
<keyword evidence="7" id="KW-1185">Reference proteome</keyword>
<dbReference type="EMBL" id="JYJG01000029">
    <property type="protein sequence ID" value="KJK51676.1"/>
    <property type="molecule type" value="Genomic_DNA"/>
</dbReference>
<keyword evidence="3" id="KW-0963">Cytoplasm</keyword>
<evidence type="ECO:0000313" key="6">
    <source>
        <dbReference type="EMBL" id="KJK51676.1"/>
    </source>
</evidence>
<dbReference type="AlphaFoldDB" id="A0A0F0H9Z1"/>
<evidence type="ECO:0000256" key="5">
    <source>
        <dbReference type="SAM" id="MobiDB-lite"/>
    </source>
</evidence>
<proteinExistence type="inferred from homology"/>
<sequence>MSGEIVCSFVELDALGVALRLNVRQFPFSIPHFAVEAEERLRMGQDDLIARGLIRGDSFAPELEQALNVYARGRVATAMPPAPAARPRSRPSRRSAGMVRRRARRGWRDHKIGMRI</sequence>
<name>A0A0F0H9Z1_LENAE</name>
<organism evidence="6 7">
    <name type="scientific">Lentzea aerocolonigenes</name>
    <name type="common">Lechevalieria aerocolonigenes</name>
    <name type="synonym">Saccharothrix aerocolonigenes</name>
    <dbReference type="NCBI Taxonomy" id="68170"/>
    <lineage>
        <taxon>Bacteria</taxon>
        <taxon>Bacillati</taxon>
        <taxon>Actinomycetota</taxon>
        <taxon>Actinomycetes</taxon>
        <taxon>Pseudonocardiales</taxon>
        <taxon>Pseudonocardiaceae</taxon>
        <taxon>Lentzea</taxon>
    </lineage>
</organism>
<dbReference type="PATRIC" id="fig|68170.10.peg.6776"/>
<accession>A0A0F0H9Z1</accession>
<keyword evidence="4" id="KW-0143">Chaperone</keyword>
<reference evidence="6 7" key="1">
    <citation type="submission" date="2015-02" db="EMBL/GenBank/DDBJ databases">
        <authorList>
            <person name="Ju K.-S."/>
            <person name="Doroghazi J.R."/>
            <person name="Metcalf W."/>
        </authorList>
    </citation>
    <scope>NUCLEOTIDE SEQUENCE [LARGE SCALE GENOMIC DNA]</scope>
    <source>
        <strain evidence="6 7">NRRL B-16140</strain>
    </source>
</reference>
<gene>
    <name evidence="6" type="ORF">UK23_06035</name>
</gene>
<comment type="similarity">
    <text evidence="2">Belongs to the EspG family.</text>
</comment>
<dbReference type="Proteomes" id="UP000033393">
    <property type="component" value="Unassembled WGS sequence"/>
</dbReference>